<name>A0A0G1Z293_9BACT</name>
<accession>A0A0G1Z293</accession>
<reference evidence="1 2" key="1">
    <citation type="journal article" date="2015" name="Nature">
        <title>rRNA introns, odd ribosomes, and small enigmatic genomes across a large radiation of phyla.</title>
        <authorList>
            <person name="Brown C.T."/>
            <person name="Hug L.A."/>
            <person name="Thomas B.C."/>
            <person name="Sharon I."/>
            <person name="Castelle C.J."/>
            <person name="Singh A."/>
            <person name="Wilkins M.J."/>
            <person name="Williams K.H."/>
            <person name="Banfield J.F."/>
        </authorList>
    </citation>
    <scope>NUCLEOTIDE SEQUENCE [LARGE SCALE GENOMIC DNA]</scope>
</reference>
<protein>
    <recommendedName>
        <fullName evidence="3">CMP/dCMP-type deaminase domain-containing protein</fullName>
    </recommendedName>
</protein>
<dbReference type="GO" id="GO:0003824">
    <property type="term" value="F:catalytic activity"/>
    <property type="evidence" value="ECO:0007669"/>
    <property type="project" value="InterPro"/>
</dbReference>
<organism evidence="1 2">
    <name type="scientific">Candidatus Gottesmanbacteria bacterium GW2011_GWB1_49_7</name>
    <dbReference type="NCBI Taxonomy" id="1618448"/>
    <lineage>
        <taxon>Bacteria</taxon>
        <taxon>Candidatus Gottesmaniibacteriota</taxon>
    </lineage>
</organism>
<evidence type="ECO:0008006" key="3">
    <source>
        <dbReference type="Google" id="ProtNLM"/>
    </source>
</evidence>
<comment type="caution">
    <text evidence="1">The sequence shown here is derived from an EMBL/GenBank/DDBJ whole genome shotgun (WGS) entry which is preliminary data.</text>
</comment>
<proteinExistence type="predicted"/>
<dbReference type="InterPro" id="IPR016193">
    <property type="entry name" value="Cytidine_deaminase-like"/>
</dbReference>
<dbReference type="AlphaFoldDB" id="A0A0G1Z293"/>
<evidence type="ECO:0000313" key="1">
    <source>
        <dbReference type="EMBL" id="KKW12874.1"/>
    </source>
</evidence>
<evidence type="ECO:0000313" key="2">
    <source>
        <dbReference type="Proteomes" id="UP000034588"/>
    </source>
</evidence>
<dbReference type="SUPFAM" id="SSF53927">
    <property type="entry name" value="Cytidine deaminase-like"/>
    <property type="match status" value="1"/>
</dbReference>
<dbReference type="EMBL" id="LCQD01000008">
    <property type="protein sequence ID" value="KKW12874.1"/>
    <property type="molecule type" value="Genomic_DNA"/>
</dbReference>
<dbReference type="Proteomes" id="UP000034588">
    <property type="component" value="Unassembled WGS sequence"/>
</dbReference>
<gene>
    <name evidence="1" type="ORF">UY48_C0008G0049</name>
</gene>
<sequence length="99" mass="11106">MISHEILERMRRRASKTNATYRIVALATIDGKIVCCTPTARFFNYGGGVHSEQWAMVKMPKARHIILARFNASGQLLPISPCARCAKHAQRRGIKITVL</sequence>